<dbReference type="Pfam" id="PF00563">
    <property type="entry name" value="EAL"/>
    <property type="match status" value="1"/>
</dbReference>
<keyword evidence="1" id="KW-0597">Phosphoprotein</keyword>
<dbReference type="Gene3D" id="3.20.20.450">
    <property type="entry name" value="EAL domain"/>
    <property type="match status" value="1"/>
</dbReference>
<dbReference type="PROSITE" id="PS50110">
    <property type="entry name" value="RESPONSE_REGULATORY"/>
    <property type="match status" value="1"/>
</dbReference>
<gene>
    <name evidence="4" type="ORF">GCM10023095_27270</name>
</gene>
<evidence type="ECO:0000259" key="2">
    <source>
        <dbReference type="PROSITE" id="PS50110"/>
    </source>
</evidence>
<organism evidence="4 5">
    <name type="scientific">Pseudaeromonas paramecii</name>
    <dbReference type="NCBI Taxonomy" id="2138166"/>
    <lineage>
        <taxon>Bacteria</taxon>
        <taxon>Pseudomonadati</taxon>
        <taxon>Pseudomonadota</taxon>
        <taxon>Gammaproteobacteria</taxon>
        <taxon>Aeromonadales</taxon>
        <taxon>Aeromonadaceae</taxon>
        <taxon>Pseudaeromonas</taxon>
    </lineage>
</organism>
<name>A0ABP8QKE0_9GAMM</name>
<evidence type="ECO:0000259" key="3">
    <source>
        <dbReference type="PROSITE" id="PS50883"/>
    </source>
</evidence>
<dbReference type="InterPro" id="IPR011006">
    <property type="entry name" value="CheY-like_superfamily"/>
</dbReference>
<dbReference type="InterPro" id="IPR001789">
    <property type="entry name" value="Sig_transdc_resp-reg_receiver"/>
</dbReference>
<dbReference type="CDD" id="cd01948">
    <property type="entry name" value="EAL"/>
    <property type="match status" value="1"/>
</dbReference>
<dbReference type="Pfam" id="PF00072">
    <property type="entry name" value="Response_reg"/>
    <property type="match status" value="1"/>
</dbReference>
<dbReference type="SUPFAM" id="SSF52172">
    <property type="entry name" value="CheY-like"/>
    <property type="match status" value="1"/>
</dbReference>
<comment type="caution">
    <text evidence="4">The sequence shown here is derived from an EMBL/GenBank/DDBJ whole genome shotgun (WGS) entry which is preliminary data.</text>
</comment>
<feature type="domain" description="EAL" evidence="3">
    <location>
        <begin position="139"/>
        <end position="389"/>
    </location>
</feature>
<evidence type="ECO:0000256" key="1">
    <source>
        <dbReference type="PROSITE-ProRule" id="PRU00169"/>
    </source>
</evidence>
<accession>A0ABP8QKE0</accession>
<dbReference type="InterPro" id="IPR001633">
    <property type="entry name" value="EAL_dom"/>
</dbReference>
<proteinExistence type="predicted"/>
<dbReference type="SMART" id="SM00052">
    <property type="entry name" value="EAL"/>
    <property type="match status" value="1"/>
</dbReference>
<dbReference type="Gene3D" id="3.40.50.2300">
    <property type="match status" value="1"/>
</dbReference>
<protein>
    <submittedName>
        <fullName evidence="4">EAL domain-containing protein</fullName>
    </submittedName>
</protein>
<sequence>MKPEYRLLIVEDDDFQRQWLARLSQPHAGQIQAVADGRAALQRLDDGFLPDIIMLDLGLPGMDGICLLAELARRQLSSALVLISAASSEVMASVATLAQLQGLNLVGQFRKPVARQQIQDLFATDLSWVAAPSPPPLPSAPSVQAVRQALARGDFQPYFQPQICAQTGRLMGVEALARWVRPGGEVVGPAGFLDQLDAAGLGHRLTMSMLAQSLASAQQWRSQGLDLSLSVNIAPDELLSPTLVEEVLTLLAEFDFPPQRLCLEITETQACGDLEALLSVASRLRLHGVGLALDDFGTGHASLLQLIHTPASELKIDRAFVARMLDNPRHRAAVETTLALAERLKIRTVAEGVETQAQADLLANQGCQLLQGYLYSPPVPAETLLARWG</sequence>
<dbReference type="RefSeq" id="WP_345014064.1">
    <property type="nucleotide sequence ID" value="NZ_BAABFC010000020.1"/>
</dbReference>
<feature type="modified residue" description="4-aspartylphosphate" evidence="1">
    <location>
        <position position="56"/>
    </location>
</feature>
<evidence type="ECO:0000313" key="4">
    <source>
        <dbReference type="EMBL" id="GAA4502517.1"/>
    </source>
</evidence>
<evidence type="ECO:0000313" key="5">
    <source>
        <dbReference type="Proteomes" id="UP001501321"/>
    </source>
</evidence>
<dbReference type="Proteomes" id="UP001501321">
    <property type="component" value="Unassembled WGS sequence"/>
</dbReference>
<reference evidence="5" key="1">
    <citation type="journal article" date="2019" name="Int. J. Syst. Evol. Microbiol.">
        <title>The Global Catalogue of Microorganisms (GCM) 10K type strain sequencing project: providing services to taxonomists for standard genome sequencing and annotation.</title>
        <authorList>
            <consortium name="The Broad Institute Genomics Platform"/>
            <consortium name="The Broad Institute Genome Sequencing Center for Infectious Disease"/>
            <person name="Wu L."/>
            <person name="Ma J."/>
        </authorList>
    </citation>
    <scope>NUCLEOTIDE SEQUENCE [LARGE SCALE GENOMIC DNA]</scope>
    <source>
        <strain evidence="5">JCM 32226</strain>
    </source>
</reference>
<dbReference type="InterPro" id="IPR035919">
    <property type="entry name" value="EAL_sf"/>
</dbReference>
<feature type="domain" description="Response regulatory" evidence="2">
    <location>
        <begin position="6"/>
        <end position="126"/>
    </location>
</feature>
<dbReference type="EMBL" id="BAABFC010000020">
    <property type="protein sequence ID" value="GAA4502517.1"/>
    <property type="molecule type" value="Genomic_DNA"/>
</dbReference>
<dbReference type="SMART" id="SM00448">
    <property type="entry name" value="REC"/>
    <property type="match status" value="1"/>
</dbReference>
<dbReference type="PROSITE" id="PS50883">
    <property type="entry name" value="EAL"/>
    <property type="match status" value="1"/>
</dbReference>
<dbReference type="PANTHER" id="PTHR33121">
    <property type="entry name" value="CYCLIC DI-GMP PHOSPHODIESTERASE PDEF"/>
    <property type="match status" value="1"/>
</dbReference>
<dbReference type="PANTHER" id="PTHR33121:SF79">
    <property type="entry name" value="CYCLIC DI-GMP PHOSPHODIESTERASE PDED-RELATED"/>
    <property type="match status" value="1"/>
</dbReference>
<keyword evidence="5" id="KW-1185">Reference proteome</keyword>
<dbReference type="InterPro" id="IPR050706">
    <property type="entry name" value="Cyclic-di-GMP_PDE-like"/>
</dbReference>
<dbReference type="SUPFAM" id="SSF141868">
    <property type="entry name" value="EAL domain-like"/>
    <property type="match status" value="1"/>
</dbReference>